<keyword evidence="2" id="KW-1185">Reference proteome</keyword>
<dbReference type="OrthoDB" id="8477901at2"/>
<accession>S6AZC2</accession>
<dbReference type="SUPFAM" id="SSF103190">
    <property type="entry name" value="Sensory domain-like"/>
    <property type="match status" value="1"/>
</dbReference>
<evidence type="ECO:0000313" key="1">
    <source>
        <dbReference type="EMBL" id="BAN33867.1"/>
    </source>
</evidence>
<dbReference type="Proteomes" id="UP000015559">
    <property type="component" value="Chromosome"/>
</dbReference>
<protein>
    <submittedName>
        <fullName evidence="1">Uncharacterized protein</fullName>
    </submittedName>
</protein>
<dbReference type="KEGG" id="sdr:SCD_n00017"/>
<dbReference type="EMBL" id="AP013066">
    <property type="protein sequence ID" value="BAN33867.1"/>
    <property type="molecule type" value="Genomic_DNA"/>
</dbReference>
<dbReference type="RefSeq" id="WP_021035724.1">
    <property type="nucleotide sequence ID" value="NC_022357.1"/>
</dbReference>
<gene>
    <name evidence="1" type="ORF">SCD_n00017</name>
</gene>
<dbReference type="eggNOG" id="ENOG502Z86N">
    <property type="taxonomic scope" value="Bacteria"/>
</dbReference>
<dbReference type="HOGENOM" id="CLU_882593_0_0_4"/>
<sequence>MKPPKETLQESIAHQRESLVSLLQEPMRRLAEECVPVWGDREKLDVLLGAALKELPYCKHLYALDANAIQISDNVSHEGLLEGFGRNRAKRPYLREITNSTDFFLSDAYISLRERRPSLTAIQAVRNAAGEVLGYVGAYFGLRDLPLTRELYEEPRYWRQIKGDPSIRGTVFHQTRSDSEMDQHVDTVLGVVVELMLYHGVFHVMLHFSSSRAIVWVMEDPYSYRLLDIEALIGPDICLAYPRTPYPSGARVPPEQVRGVLEAFRTLRLMDEMFYLRSGTLNIFNGLVGLTFSCDGSHYLPYDEFLRKDHDFWTGITSSKGS</sequence>
<dbReference type="STRING" id="1163617.SCD_n00017"/>
<proteinExistence type="predicted"/>
<organism evidence="1 2">
    <name type="scientific">Sulfuricella denitrificans (strain DSM 22764 / NBRC 105220 / skB26)</name>
    <dbReference type="NCBI Taxonomy" id="1163617"/>
    <lineage>
        <taxon>Bacteria</taxon>
        <taxon>Pseudomonadati</taxon>
        <taxon>Pseudomonadota</taxon>
        <taxon>Betaproteobacteria</taxon>
        <taxon>Nitrosomonadales</taxon>
        <taxon>Sulfuricellaceae</taxon>
        <taxon>Sulfuricella</taxon>
    </lineage>
</organism>
<dbReference type="AlphaFoldDB" id="S6AZC2"/>
<dbReference type="Gene3D" id="3.30.450.20">
    <property type="entry name" value="PAS domain"/>
    <property type="match status" value="1"/>
</dbReference>
<dbReference type="InterPro" id="IPR029151">
    <property type="entry name" value="Sensor-like_sf"/>
</dbReference>
<dbReference type="CDD" id="cd12914">
    <property type="entry name" value="PDC1_DGC_like"/>
    <property type="match status" value="1"/>
</dbReference>
<evidence type="ECO:0000313" key="2">
    <source>
        <dbReference type="Proteomes" id="UP000015559"/>
    </source>
</evidence>
<reference evidence="1 2" key="1">
    <citation type="journal article" date="2012" name="Appl. Environ. Microbiol.">
        <title>Draft genome sequence of a psychrotolerant sulfur-oxidizing bacterium, Sulfuricella denitrificans skB26, and proteomic insights into cold adaptation.</title>
        <authorList>
            <person name="Watanabe T."/>
            <person name="Kojima H."/>
            <person name="Fukui M."/>
        </authorList>
    </citation>
    <scope>NUCLEOTIDE SEQUENCE [LARGE SCALE GENOMIC DNA]</scope>
    <source>
        <strain evidence="2">skB26</strain>
    </source>
</reference>
<name>S6AZC2_SULDS</name>